<gene>
    <name evidence="1" type="ORF">ODALV1_LOCUS30396</name>
</gene>
<accession>A0ABP1S7A9</accession>
<reference evidence="1 2" key="1">
    <citation type="submission" date="2024-08" db="EMBL/GenBank/DDBJ databases">
        <authorList>
            <person name="Cucini C."/>
            <person name="Frati F."/>
        </authorList>
    </citation>
    <scope>NUCLEOTIDE SEQUENCE [LARGE SCALE GENOMIC DNA]</scope>
</reference>
<evidence type="ECO:0008006" key="3">
    <source>
        <dbReference type="Google" id="ProtNLM"/>
    </source>
</evidence>
<evidence type="ECO:0000313" key="1">
    <source>
        <dbReference type="EMBL" id="CAL8145108.1"/>
    </source>
</evidence>
<dbReference type="EMBL" id="CAXLJM020000163">
    <property type="protein sequence ID" value="CAL8145108.1"/>
    <property type="molecule type" value="Genomic_DNA"/>
</dbReference>
<sequence>MLAICTRLFYDRGPLLFGLADSYFCNCFGVGKACTPFTCAGVSLNSSRLGGSRSFTAILCGVCYRCDAEQLSSYCYDLKTGGWQRAFFDKVKVRLRLRVEVS</sequence>
<keyword evidence="2" id="KW-1185">Reference proteome</keyword>
<protein>
    <recommendedName>
        <fullName evidence="3">Secreted protein</fullName>
    </recommendedName>
</protein>
<organism evidence="1 2">
    <name type="scientific">Orchesella dallaii</name>
    <dbReference type="NCBI Taxonomy" id="48710"/>
    <lineage>
        <taxon>Eukaryota</taxon>
        <taxon>Metazoa</taxon>
        <taxon>Ecdysozoa</taxon>
        <taxon>Arthropoda</taxon>
        <taxon>Hexapoda</taxon>
        <taxon>Collembola</taxon>
        <taxon>Entomobryomorpha</taxon>
        <taxon>Entomobryoidea</taxon>
        <taxon>Orchesellidae</taxon>
        <taxon>Orchesellinae</taxon>
        <taxon>Orchesella</taxon>
    </lineage>
</organism>
<evidence type="ECO:0000313" key="2">
    <source>
        <dbReference type="Proteomes" id="UP001642540"/>
    </source>
</evidence>
<name>A0ABP1S7A9_9HEXA</name>
<dbReference type="Proteomes" id="UP001642540">
    <property type="component" value="Unassembled WGS sequence"/>
</dbReference>
<proteinExistence type="predicted"/>
<comment type="caution">
    <text evidence="1">The sequence shown here is derived from an EMBL/GenBank/DDBJ whole genome shotgun (WGS) entry which is preliminary data.</text>
</comment>